<accession>A0A0F9QG89</accession>
<dbReference type="AlphaFoldDB" id="A0A0F9QG89"/>
<protein>
    <submittedName>
        <fullName evidence="1">Uncharacterized protein</fullName>
    </submittedName>
</protein>
<evidence type="ECO:0000313" key="1">
    <source>
        <dbReference type="EMBL" id="KKN04303.1"/>
    </source>
</evidence>
<organism evidence="1">
    <name type="scientific">marine sediment metagenome</name>
    <dbReference type="NCBI Taxonomy" id="412755"/>
    <lineage>
        <taxon>unclassified sequences</taxon>
        <taxon>metagenomes</taxon>
        <taxon>ecological metagenomes</taxon>
    </lineage>
</organism>
<sequence>MRSAFATLMMVFALVLPAQAERPRPLGWAMDAMRAGNWDNAALIAQRDGPVAADVIEWHRLRAGGGTYDGLIGQARRTCANVPKMR</sequence>
<dbReference type="EMBL" id="LAZR01004936">
    <property type="protein sequence ID" value="KKN04303.1"/>
    <property type="molecule type" value="Genomic_DNA"/>
</dbReference>
<comment type="caution">
    <text evidence="1">The sequence shown here is derived from an EMBL/GenBank/DDBJ whole genome shotgun (WGS) entry which is preliminary data.</text>
</comment>
<proteinExistence type="predicted"/>
<name>A0A0F9QG89_9ZZZZ</name>
<gene>
    <name evidence="1" type="ORF">LCGC14_1098830</name>
</gene>
<reference evidence="1" key="1">
    <citation type="journal article" date="2015" name="Nature">
        <title>Complex archaea that bridge the gap between prokaryotes and eukaryotes.</title>
        <authorList>
            <person name="Spang A."/>
            <person name="Saw J.H."/>
            <person name="Jorgensen S.L."/>
            <person name="Zaremba-Niedzwiedzka K."/>
            <person name="Martijn J."/>
            <person name="Lind A.E."/>
            <person name="van Eijk R."/>
            <person name="Schleper C."/>
            <person name="Guy L."/>
            <person name="Ettema T.J."/>
        </authorList>
    </citation>
    <scope>NUCLEOTIDE SEQUENCE</scope>
</reference>